<dbReference type="PANTHER" id="PTHR10166:SF63">
    <property type="entry name" value="STRAIGHTJACKET, ISOFORM C"/>
    <property type="match status" value="1"/>
</dbReference>
<evidence type="ECO:0000256" key="1">
    <source>
        <dbReference type="ARBA" id="ARBA00004479"/>
    </source>
</evidence>
<dbReference type="Gene3D" id="3.30.450.20">
    <property type="entry name" value="PAS domain"/>
    <property type="match status" value="1"/>
</dbReference>
<dbReference type="InterPro" id="IPR033479">
    <property type="entry name" value="dCache_1"/>
</dbReference>
<feature type="region of interest" description="Disordered" evidence="18">
    <location>
        <begin position="137"/>
        <end position="218"/>
    </location>
</feature>
<keyword evidence="16" id="KW-0325">Glycoprotein</keyword>
<dbReference type="InterPro" id="IPR013680">
    <property type="entry name" value="VDCC_a2/dsu"/>
</dbReference>
<protein>
    <recommendedName>
        <fullName evidence="20">VWFA domain-containing protein</fullName>
    </recommendedName>
</protein>
<dbReference type="OrthoDB" id="10054666at2759"/>
<keyword evidence="17" id="KW-0407">Ion channel</keyword>
<evidence type="ECO:0000259" key="20">
    <source>
        <dbReference type="PROSITE" id="PS50234"/>
    </source>
</evidence>
<keyword evidence="10" id="KW-0106">Calcium</keyword>
<dbReference type="PANTHER" id="PTHR10166">
    <property type="entry name" value="VOLTAGE-DEPENDENT CALCIUM CHANNEL SUBUNIT ALPHA-2/DELTA-RELATED"/>
    <property type="match status" value="1"/>
</dbReference>
<evidence type="ECO:0000256" key="16">
    <source>
        <dbReference type="ARBA" id="ARBA00023180"/>
    </source>
</evidence>
<keyword evidence="15" id="KW-1015">Disulfide bond</keyword>
<comment type="subcellular location">
    <subcellularLocation>
        <location evidence="2">Cell membrane</location>
        <topology evidence="2">Multi-pass membrane protein</topology>
    </subcellularLocation>
    <subcellularLocation>
        <location evidence="1">Membrane</location>
        <topology evidence="1">Single-pass type I membrane protein</topology>
    </subcellularLocation>
</comment>
<proteinExistence type="predicted"/>
<gene>
    <name evidence="21" type="ORF">ACAOBT_LOCUS1571</name>
</gene>
<keyword evidence="11" id="KW-0851">Voltage-gated channel</keyword>
<evidence type="ECO:0000256" key="9">
    <source>
        <dbReference type="ARBA" id="ARBA00022729"/>
    </source>
</evidence>
<evidence type="ECO:0000256" key="18">
    <source>
        <dbReference type="SAM" id="MobiDB-lite"/>
    </source>
</evidence>
<dbReference type="InterPro" id="IPR036465">
    <property type="entry name" value="vWFA_dom_sf"/>
</dbReference>
<evidence type="ECO:0000256" key="12">
    <source>
        <dbReference type="ARBA" id="ARBA00022989"/>
    </source>
</evidence>
<feature type="compositionally biased region" description="Acidic residues" evidence="18">
    <location>
        <begin position="197"/>
        <end position="210"/>
    </location>
</feature>
<dbReference type="EMBL" id="CAKOFQ010006665">
    <property type="protein sequence ID" value="CAH1956450.1"/>
    <property type="molecule type" value="Genomic_DNA"/>
</dbReference>
<evidence type="ECO:0000256" key="3">
    <source>
        <dbReference type="ARBA" id="ARBA00022448"/>
    </source>
</evidence>
<dbReference type="InterPro" id="IPR002035">
    <property type="entry name" value="VWF_A"/>
</dbReference>
<dbReference type="InterPro" id="IPR013608">
    <property type="entry name" value="VWA_N"/>
</dbReference>
<name>A0A9P0JMV3_ACAOB</name>
<keyword evidence="7" id="KW-0812">Transmembrane</keyword>
<keyword evidence="22" id="KW-1185">Reference proteome</keyword>
<evidence type="ECO:0000256" key="15">
    <source>
        <dbReference type="ARBA" id="ARBA00023157"/>
    </source>
</evidence>
<feature type="signal peptide" evidence="19">
    <location>
        <begin position="1"/>
        <end position="21"/>
    </location>
</feature>
<dbReference type="CDD" id="cd01463">
    <property type="entry name" value="vWA_VGCC_like"/>
    <property type="match status" value="1"/>
</dbReference>
<dbReference type="GO" id="GO:0005245">
    <property type="term" value="F:voltage-gated calcium channel activity"/>
    <property type="evidence" value="ECO:0007669"/>
    <property type="project" value="TreeGrafter"/>
</dbReference>
<dbReference type="Pfam" id="PF00092">
    <property type="entry name" value="VWA"/>
    <property type="match status" value="1"/>
</dbReference>
<evidence type="ECO:0000256" key="2">
    <source>
        <dbReference type="ARBA" id="ARBA00004651"/>
    </source>
</evidence>
<evidence type="ECO:0000256" key="8">
    <source>
        <dbReference type="ARBA" id="ARBA00022723"/>
    </source>
</evidence>
<evidence type="ECO:0000256" key="17">
    <source>
        <dbReference type="ARBA" id="ARBA00023303"/>
    </source>
</evidence>
<sequence>MKYSKYAFITVFLCVFSESFAQDENREVVSKQHPELSKLVINWASKLGGELWHFGELVTRKTKVKDSFKDTTVIVEDGEALLRSIHENISNMMKQKVEAVKRIMDIAEQAAQAQKETDIDYNFAYFTVKNLTNSLENSSEEATKQPEVEAQEVRDDSFISPSGGKYQSMIHPEEMGEFQQDQERDLNLSEDGTSKDEEFDPDLETSDDTEKDPQASQTQLIDKTKLPLYRNKNFYNIPVNTNYSAVHVPSNVFDRSKEVISGIKWSEELDKTFRNNYKLDPTLSWQYFGSSTGFMRQFPAMIWSQEPVDLFDCRTRSWYIEAAASPKDMIILVDRSGSMTGMRREIARHVVYNILDTLGNNDYVNILTFSNTTEPLVECFENQLVQASLHNIRVFKEAMAGFKTEQIANFSLALISAFEMLQTYRETKAGANCNQAIMLVTDGVQYNYKEIFEEYNWGNLPFMNVRVFTYLIGREVSDVREVKWMACANQGYYVHLSTYAEVREEVLHYVPVMARPMVLNSNVKPNPAWSQIYADVTDPKLTNWLWVNRERNRQRERFMGYSKLKHMLSGEQSDKKFVHQQTQKQDTPGASQTYHMMTSVSLPVYDKKPRQERVANLLGVAGTDVPIEYIQRLMLPYRLGVNGYAFIVTNNGYILAHPDFRPVFEGILKPSYNRVDVIEIEIPEDETEPRNFSDAIKEFRRKIVFHNRGNATFRIKSHLDDMKRIMVQTKHYYYMGINGTPFSLVISLPHKYGFNRIQHPVENDIHRMRSNDKIKGSLAQFFTGNWTIHPDWQYCRYLDDKESFNTPEEEFLHFLKKMEGPGWKWSKECDRKLICKVVADAKITSWFNQNITTTTKEENGAELVKKIGIVVAFLATHSGLTRWQDFPQNINSSEHEPNFHMLHNKAIDEIWYRRAVEHHYVDPSNFVYAVPHDVGNSSHTLVTVSHAIFKEDGAKKAPAAVVGYQFYHRALHQLFTKITSSCGDMPCKRTCESEELHCVILDDNGYVIISDSLQETGYFFGKIRSDVMHQLVEEGIYKVTTMFDYQGLCPEPIDTSSPATKLLSPTVHLMKVVNWAIGIAILFAKSVFPHYLEVLPESEHFGNNFGTHEEYNAELHDQEHSEGGEEAAYGEKEFIEKFAIRKTKPEPCDHQMYMYSLVHYSERNISNSGYNRSMVDCTRPYIVQKVTGSNLILVVVNNLCRENSTRVADSPDPVQVDYNMSLACYRAYYNDFPRRHYMTCINRHINESEIKLCGKATNISPSRIFQIMILTLISYVVLI</sequence>
<reference evidence="21" key="1">
    <citation type="submission" date="2022-03" db="EMBL/GenBank/DDBJ databases">
        <authorList>
            <person name="Sayadi A."/>
        </authorList>
    </citation>
    <scope>NUCLEOTIDE SEQUENCE</scope>
</reference>
<feature type="compositionally biased region" description="Basic and acidic residues" evidence="18">
    <location>
        <begin position="181"/>
        <end position="196"/>
    </location>
</feature>
<dbReference type="Pfam" id="PF08473">
    <property type="entry name" value="VGCC_alpha2"/>
    <property type="match status" value="1"/>
</dbReference>
<evidence type="ECO:0000256" key="11">
    <source>
        <dbReference type="ARBA" id="ARBA00022882"/>
    </source>
</evidence>
<evidence type="ECO:0000256" key="4">
    <source>
        <dbReference type="ARBA" id="ARBA00022475"/>
    </source>
</evidence>
<dbReference type="SMART" id="SM00327">
    <property type="entry name" value="VWA"/>
    <property type="match status" value="1"/>
</dbReference>
<evidence type="ECO:0000256" key="6">
    <source>
        <dbReference type="ARBA" id="ARBA00022673"/>
    </source>
</evidence>
<dbReference type="AlphaFoldDB" id="A0A9P0JMV3"/>
<dbReference type="Pfam" id="PF08399">
    <property type="entry name" value="VWA_N"/>
    <property type="match status" value="1"/>
</dbReference>
<evidence type="ECO:0000256" key="7">
    <source>
        <dbReference type="ARBA" id="ARBA00022692"/>
    </source>
</evidence>
<comment type="caution">
    <text evidence="21">The sequence shown here is derived from an EMBL/GenBank/DDBJ whole genome shotgun (WGS) entry which is preliminary data.</text>
</comment>
<dbReference type="SUPFAM" id="SSF53300">
    <property type="entry name" value="vWA-like"/>
    <property type="match status" value="1"/>
</dbReference>
<feature type="domain" description="VWFA" evidence="20">
    <location>
        <begin position="328"/>
        <end position="510"/>
    </location>
</feature>
<evidence type="ECO:0000256" key="10">
    <source>
        <dbReference type="ARBA" id="ARBA00022837"/>
    </source>
</evidence>
<keyword evidence="13" id="KW-0406">Ion transport</keyword>
<dbReference type="PROSITE" id="PS50234">
    <property type="entry name" value="VWFA"/>
    <property type="match status" value="1"/>
</dbReference>
<evidence type="ECO:0000256" key="5">
    <source>
        <dbReference type="ARBA" id="ARBA00022568"/>
    </source>
</evidence>
<accession>A0A9P0JMV3</accession>
<keyword evidence="6" id="KW-0107">Calcium channel</keyword>
<dbReference type="Gene3D" id="3.40.50.410">
    <property type="entry name" value="von Willebrand factor, type A domain"/>
    <property type="match status" value="1"/>
</dbReference>
<evidence type="ECO:0000256" key="14">
    <source>
        <dbReference type="ARBA" id="ARBA00023136"/>
    </source>
</evidence>
<dbReference type="GO" id="GO:0005891">
    <property type="term" value="C:voltage-gated calcium channel complex"/>
    <property type="evidence" value="ECO:0007669"/>
    <property type="project" value="TreeGrafter"/>
</dbReference>
<dbReference type="FunFam" id="3.30.450.20:FF:000057">
    <property type="entry name" value="Voltage-dependent calcium channel subunit alpha-2/delta-4"/>
    <property type="match status" value="1"/>
</dbReference>
<dbReference type="Pfam" id="PF02743">
    <property type="entry name" value="dCache_1"/>
    <property type="match status" value="1"/>
</dbReference>
<dbReference type="InterPro" id="IPR051173">
    <property type="entry name" value="Ca_channel_alpha-2/delta"/>
</dbReference>
<keyword evidence="12" id="KW-1133">Transmembrane helix</keyword>
<keyword evidence="8" id="KW-0479">Metal-binding</keyword>
<feature type="compositionally biased region" description="Basic and acidic residues" evidence="18">
    <location>
        <begin position="141"/>
        <end position="157"/>
    </location>
</feature>
<dbReference type="FunFam" id="3.40.50.410:FF:000095">
    <property type="entry name" value="Dihydropyridine-sensitive l-type calcium channel"/>
    <property type="match status" value="1"/>
</dbReference>
<organism evidence="21 22">
    <name type="scientific">Acanthoscelides obtectus</name>
    <name type="common">Bean weevil</name>
    <name type="synonym">Bruchus obtectus</name>
    <dbReference type="NCBI Taxonomy" id="200917"/>
    <lineage>
        <taxon>Eukaryota</taxon>
        <taxon>Metazoa</taxon>
        <taxon>Ecdysozoa</taxon>
        <taxon>Arthropoda</taxon>
        <taxon>Hexapoda</taxon>
        <taxon>Insecta</taxon>
        <taxon>Pterygota</taxon>
        <taxon>Neoptera</taxon>
        <taxon>Endopterygota</taxon>
        <taxon>Coleoptera</taxon>
        <taxon>Polyphaga</taxon>
        <taxon>Cucujiformia</taxon>
        <taxon>Chrysomeloidea</taxon>
        <taxon>Chrysomelidae</taxon>
        <taxon>Bruchinae</taxon>
        <taxon>Bruchini</taxon>
        <taxon>Acanthoscelides</taxon>
    </lineage>
</organism>
<dbReference type="GO" id="GO:0046872">
    <property type="term" value="F:metal ion binding"/>
    <property type="evidence" value="ECO:0007669"/>
    <property type="project" value="UniProtKB-KW"/>
</dbReference>
<evidence type="ECO:0000256" key="13">
    <source>
        <dbReference type="ARBA" id="ARBA00023065"/>
    </source>
</evidence>
<evidence type="ECO:0000313" key="21">
    <source>
        <dbReference type="EMBL" id="CAH1956450.1"/>
    </source>
</evidence>
<dbReference type="CDD" id="cd18774">
    <property type="entry name" value="PDC2_HK_sensor"/>
    <property type="match status" value="1"/>
</dbReference>
<feature type="chain" id="PRO_5040315683" description="VWFA domain-containing protein" evidence="19">
    <location>
        <begin position="22"/>
        <end position="1279"/>
    </location>
</feature>
<keyword evidence="3" id="KW-0813">Transport</keyword>
<keyword evidence="9 19" id="KW-0732">Signal</keyword>
<evidence type="ECO:0000256" key="19">
    <source>
        <dbReference type="SAM" id="SignalP"/>
    </source>
</evidence>
<keyword evidence="5" id="KW-0109">Calcium transport</keyword>
<dbReference type="Proteomes" id="UP001152888">
    <property type="component" value="Unassembled WGS sequence"/>
</dbReference>
<keyword evidence="14" id="KW-0472">Membrane</keyword>
<keyword evidence="4" id="KW-1003">Cell membrane</keyword>
<evidence type="ECO:0000313" key="22">
    <source>
        <dbReference type="Proteomes" id="UP001152888"/>
    </source>
</evidence>